<dbReference type="CDD" id="cd17321">
    <property type="entry name" value="MFS_MMR_MDR_like"/>
    <property type="match status" value="1"/>
</dbReference>
<feature type="transmembrane region" description="Helical" evidence="6">
    <location>
        <begin position="59"/>
        <end position="78"/>
    </location>
</feature>
<name>A0A402AAM6_9CHLR</name>
<evidence type="ECO:0000313" key="8">
    <source>
        <dbReference type="EMBL" id="GCE16169.1"/>
    </source>
</evidence>
<dbReference type="SUPFAM" id="SSF103473">
    <property type="entry name" value="MFS general substrate transporter"/>
    <property type="match status" value="2"/>
</dbReference>
<keyword evidence="4 6" id="KW-1133">Transmembrane helix</keyword>
<evidence type="ECO:0000256" key="3">
    <source>
        <dbReference type="ARBA" id="ARBA00022692"/>
    </source>
</evidence>
<feature type="domain" description="Major facilitator superfamily (MFS) profile" evidence="7">
    <location>
        <begin position="18"/>
        <end position="558"/>
    </location>
</feature>
<dbReference type="Proteomes" id="UP000287352">
    <property type="component" value="Unassembled WGS sequence"/>
</dbReference>
<keyword evidence="9" id="KW-1185">Reference proteome</keyword>
<keyword evidence="5 6" id="KW-0472">Membrane</keyword>
<keyword evidence="3 6" id="KW-0812">Transmembrane</keyword>
<dbReference type="AlphaFoldDB" id="A0A402AAM6"/>
<feature type="transmembrane region" description="Helical" evidence="6">
    <location>
        <begin position="214"/>
        <end position="235"/>
    </location>
</feature>
<dbReference type="InterPro" id="IPR020846">
    <property type="entry name" value="MFS_dom"/>
</dbReference>
<dbReference type="Pfam" id="PF07690">
    <property type="entry name" value="MFS_1"/>
    <property type="match status" value="2"/>
</dbReference>
<protein>
    <submittedName>
        <fullName evidence="8">MFS transporter</fullName>
    </submittedName>
</protein>
<evidence type="ECO:0000256" key="1">
    <source>
        <dbReference type="ARBA" id="ARBA00004651"/>
    </source>
</evidence>
<feature type="transmembrane region" description="Helical" evidence="6">
    <location>
        <begin position="290"/>
        <end position="318"/>
    </location>
</feature>
<feature type="transmembrane region" description="Helical" evidence="6">
    <location>
        <begin position="182"/>
        <end position="202"/>
    </location>
</feature>
<reference evidence="9" key="1">
    <citation type="submission" date="2018-12" db="EMBL/GenBank/DDBJ databases">
        <title>Tengunoibacter tsumagoiensis gen. nov., sp. nov., Dictyobacter kobayashii sp. nov., D. alpinus sp. nov., and D. joshuensis sp. nov. and description of Dictyobacteraceae fam. nov. within the order Ktedonobacterales isolated from Tengu-no-mugimeshi.</title>
        <authorList>
            <person name="Wang C.M."/>
            <person name="Zheng Y."/>
            <person name="Sakai Y."/>
            <person name="Toyoda A."/>
            <person name="Minakuchi Y."/>
            <person name="Abe K."/>
            <person name="Yokota A."/>
            <person name="Yabe S."/>
        </authorList>
    </citation>
    <scope>NUCLEOTIDE SEQUENCE [LARGE SCALE GENOMIC DNA]</scope>
    <source>
        <strain evidence="9">Uno3</strain>
    </source>
</reference>
<feature type="transmembrane region" description="Helical" evidence="6">
    <location>
        <begin position="120"/>
        <end position="142"/>
    </location>
</feature>
<dbReference type="RefSeq" id="WP_126583550.1">
    <property type="nucleotide sequence ID" value="NZ_BIFR01000002.1"/>
</dbReference>
<dbReference type="EMBL" id="BIFR01000002">
    <property type="protein sequence ID" value="GCE16169.1"/>
    <property type="molecule type" value="Genomic_DNA"/>
</dbReference>
<gene>
    <name evidence="8" type="ORF">KTT_60280</name>
</gene>
<dbReference type="InterPro" id="IPR036259">
    <property type="entry name" value="MFS_trans_sf"/>
</dbReference>
<organism evidence="8 9">
    <name type="scientific">Tengunoibacter tsumagoiensis</name>
    <dbReference type="NCBI Taxonomy" id="2014871"/>
    <lineage>
        <taxon>Bacteria</taxon>
        <taxon>Bacillati</taxon>
        <taxon>Chloroflexota</taxon>
        <taxon>Ktedonobacteria</taxon>
        <taxon>Ktedonobacterales</taxon>
        <taxon>Dictyobacteraceae</taxon>
        <taxon>Tengunoibacter</taxon>
    </lineage>
</organism>
<proteinExistence type="predicted"/>
<feature type="transmembrane region" description="Helical" evidence="6">
    <location>
        <begin position="90"/>
        <end position="108"/>
    </location>
</feature>
<dbReference type="InterPro" id="IPR011701">
    <property type="entry name" value="MFS"/>
</dbReference>
<evidence type="ECO:0000256" key="2">
    <source>
        <dbReference type="ARBA" id="ARBA00022448"/>
    </source>
</evidence>
<evidence type="ECO:0000256" key="5">
    <source>
        <dbReference type="ARBA" id="ARBA00023136"/>
    </source>
</evidence>
<dbReference type="PANTHER" id="PTHR42718">
    <property type="entry name" value="MAJOR FACILITATOR SUPERFAMILY MULTIDRUG TRANSPORTER MFSC"/>
    <property type="match status" value="1"/>
</dbReference>
<feature type="transmembrane region" description="Helical" evidence="6">
    <location>
        <begin position="154"/>
        <end position="176"/>
    </location>
</feature>
<dbReference type="OrthoDB" id="102502at2"/>
<evidence type="ECO:0000259" key="7">
    <source>
        <dbReference type="PROSITE" id="PS50850"/>
    </source>
</evidence>
<keyword evidence="2" id="KW-0813">Transport</keyword>
<comment type="subcellular location">
    <subcellularLocation>
        <location evidence="1">Cell membrane</location>
        <topology evidence="1">Multi-pass membrane protein</topology>
    </subcellularLocation>
</comment>
<feature type="transmembrane region" description="Helical" evidence="6">
    <location>
        <begin position="247"/>
        <end position="269"/>
    </location>
</feature>
<dbReference type="PROSITE" id="PS50850">
    <property type="entry name" value="MFS"/>
    <property type="match status" value="1"/>
</dbReference>
<evidence type="ECO:0000256" key="4">
    <source>
        <dbReference type="ARBA" id="ARBA00022989"/>
    </source>
</evidence>
<dbReference type="GO" id="GO:0022857">
    <property type="term" value="F:transmembrane transporter activity"/>
    <property type="evidence" value="ECO:0007669"/>
    <property type="project" value="InterPro"/>
</dbReference>
<feature type="transmembrane region" description="Helical" evidence="6">
    <location>
        <begin position="388"/>
        <end position="412"/>
    </location>
</feature>
<dbReference type="PANTHER" id="PTHR42718:SF9">
    <property type="entry name" value="MAJOR FACILITATOR SUPERFAMILY MULTIDRUG TRANSPORTER MFSC"/>
    <property type="match status" value="1"/>
</dbReference>
<feature type="transmembrane region" description="Helical" evidence="6">
    <location>
        <begin position="330"/>
        <end position="350"/>
    </location>
</feature>
<feature type="transmembrane region" description="Helical" evidence="6">
    <location>
        <begin position="528"/>
        <end position="552"/>
    </location>
</feature>
<comment type="caution">
    <text evidence="8">The sequence shown here is derived from an EMBL/GenBank/DDBJ whole genome shotgun (WGS) entry which is preliminary data.</text>
</comment>
<dbReference type="GO" id="GO:0005886">
    <property type="term" value="C:plasma membrane"/>
    <property type="evidence" value="ECO:0007669"/>
    <property type="project" value="UniProtKB-SubCell"/>
</dbReference>
<sequence length="583" mass="62625">MAQTITTTKVGPNYKWVVLSNTTLGILMATINTNIVLISLPSIFHGININPLDPSKTNYLLWMLLGYMVVTATLLVTLGRISDMFGRVRMYNLGFAIFTLGSILLFFTPGTGDTAAISMILFRVVQAVGASFLFANSTAIITDAFPAHQRGLALGINQVAGIVGNVLGLILGGILAAINWRYVFLVSVPFGLFGTFWAYWKLRETALVNRHQKIDWLGNVTFFVGLIVLLFGLTYGIEPYGDAPTGWGSPFVLGAVFLGLLLLIIFVIIELRVPDPMFRLTLFKIRAFSIGNLSNFLSSLSRGGLQFMLIIWLQGIWLPLHGYNFEDTPLWAGIYMLPMMVGMIIVAPFSGWLSDRIGAKTLATLGLFLQVAGFLLLTFLPANFDYTVFALLLALMGVAQGLFSVPNTAALMNSVPANQRGAASGMNSTATNAASVISMAVFFSIVTLGLAASLPTTLTNGLTGVGLPLEIATKIGHLPPIAALFGAFLGYNPMSTLVQPAALQQLSQANQNVLLGKTFFPNLISDPFMVGLHAAFYISAGLCLIAAIASFFRGKHSPALAQEPAADEAVYILEDEAVLTGEA</sequence>
<evidence type="ECO:0000313" key="9">
    <source>
        <dbReference type="Proteomes" id="UP000287352"/>
    </source>
</evidence>
<feature type="transmembrane region" description="Helical" evidence="6">
    <location>
        <begin position="362"/>
        <end position="382"/>
    </location>
</feature>
<dbReference type="Gene3D" id="1.20.1250.20">
    <property type="entry name" value="MFS general substrate transporter like domains"/>
    <property type="match status" value="2"/>
</dbReference>
<evidence type="ECO:0000256" key="6">
    <source>
        <dbReference type="SAM" id="Phobius"/>
    </source>
</evidence>
<feature type="transmembrane region" description="Helical" evidence="6">
    <location>
        <begin position="433"/>
        <end position="454"/>
    </location>
</feature>
<feature type="transmembrane region" description="Helical" evidence="6">
    <location>
        <begin position="24"/>
        <end position="47"/>
    </location>
</feature>
<accession>A0A402AAM6</accession>